<feature type="domain" description="Reverse transcriptase Ty1/copia-type" evidence="1">
    <location>
        <begin position="345"/>
        <end position="394"/>
    </location>
</feature>
<comment type="caution">
    <text evidence="2">The sequence shown here is derived from an EMBL/GenBank/DDBJ whole genome shotgun (WGS) entry which is preliminary data.</text>
</comment>
<name>A0A5D3C5Z6_CUCMM</name>
<dbReference type="Pfam" id="PF07727">
    <property type="entry name" value="RVT_2"/>
    <property type="match status" value="1"/>
</dbReference>
<organism evidence="2 3">
    <name type="scientific">Cucumis melo var. makuwa</name>
    <name type="common">Oriental melon</name>
    <dbReference type="NCBI Taxonomy" id="1194695"/>
    <lineage>
        <taxon>Eukaryota</taxon>
        <taxon>Viridiplantae</taxon>
        <taxon>Streptophyta</taxon>
        <taxon>Embryophyta</taxon>
        <taxon>Tracheophyta</taxon>
        <taxon>Spermatophyta</taxon>
        <taxon>Magnoliopsida</taxon>
        <taxon>eudicotyledons</taxon>
        <taxon>Gunneridae</taxon>
        <taxon>Pentapetalae</taxon>
        <taxon>rosids</taxon>
        <taxon>fabids</taxon>
        <taxon>Cucurbitales</taxon>
        <taxon>Cucurbitaceae</taxon>
        <taxon>Benincaseae</taxon>
        <taxon>Cucumis</taxon>
    </lineage>
</organism>
<dbReference type="EMBL" id="SSTD01013307">
    <property type="protein sequence ID" value="TYK07297.1"/>
    <property type="molecule type" value="Genomic_DNA"/>
</dbReference>
<evidence type="ECO:0000313" key="2">
    <source>
        <dbReference type="EMBL" id="TYK07297.1"/>
    </source>
</evidence>
<gene>
    <name evidence="2" type="ORF">E5676_scaffold202G00080</name>
</gene>
<dbReference type="Proteomes" id="UP000321947">
    <property type="component" value="Unassembled WGS sequence"/>
</dbReference>
<protein>
    <submittedName>
        <fullName evidence="2">Gag-pol polyprotein</fullName>
    </submittedName>
</protein>
<dbReference type="InterPro" id="IPR013103">
    <property type="entry name" value="RVT_2"/>
</dbReference>
<reference evidence="2 3" key="1">
    <citation type="submission" date="2019-08" db="EMBL/GenBank/DDBJ databases">
        <title>Draft genome sequences of two oriental melons (Cucumis melo L. var makuwa).</title>
        <authorList>
            <person name="Kwon S.-Y."/>
        </authorList>
    </citation>
    <scope>NUCLEOTIDE SEQUENCE [LARGE SCALE GENOMIC DNA]</scope>
    <source>
        <strain evidence="3">cv. Chang Bougi</strain>
        <tissue evidence="2">Leaf</tissue>
    </source>
</reference>
<sequence length="403" mass="45737">MRALVAGYEPLMVTMDGVSVPKLKVDCTDAEERSSVGNARAINAIFNALKMTEDESVSENNDRVLEIANDSLLLGEKISESKIVRKVLIPRKFDMKETAVIQFDNEVNQDESIALLTKQFSKMARKFKSMNTAKTTVKTGRHDGENSTRKAIDFSYRRNSDHACITEINLEDDSECSDNDENEELKLEKLKMLRKEDSEARAIQKERIQDLMEENERQNDSSKYGLGFDASMRSAKFTSEVRFVPASVKGTTKPNCATVVTNRPAKSSRRNNRAYKVFNIKSRKVMETINVVVNDFESNVNQFNIEDDETSIIPDVTSTLLKEIPKDDPQPDSSHVALEVINYLSFQPQPLQSPIRRPVFHVYKLNKALYGLKQAPRAWYERLTIYLGDKGYSRGGTHMESLP</sequence>
<accession>A0A5D3C5Z6</accession>
<evidence type="ECO:0000313" key="3">
    <source>
        <dbReference type="Proteomes" id="UP000321947"/>
    </source>
</evidence>
<proteinExistence type="predicted"/>
<evidence type="ECO:0000259" key="1">
    <source>
        <dbReference type="Pfam" id="PF07727"/>
    </source>
</evidence>
<dbReference type="AlphaFoldDB" id="A0A5D3C5Z6"/>